<dbReference type="EMBL" id="BAAACW010000112">
    <property type="protein sequence ID" value="GAA0366240.1"/>
    <property type="molecule type" value="Genomic_DNA"/>
</dbReference>
<accession>A0ABP3HCF3</accession>
<name>A0ABP3HCF3_9LACT</name>
<organism evidence="4 5">
    <name type="scientific">Alkalibacterium iburiense</name>
    <dbReference type="NCBI Taxonomy" id="290589"/>
    <lineage>
        <taxon>Bacteria</taxon>
        <taxon>Bacillati</taxon>
        <taxon>Bacillota</taxon>
        <taxon>Bacilli</taxon>
        <taxon>Lactobacillales</taxon>
        <taxon>Carnobacteriaceae</taxon>
        <taxon>Alkalibacterium</taxon>
    </lineage>
</organism>
<gene>
    <name evidence="4" type="primary">rsmD</name>
    <name evidence="4" type="ORF">GCM10008932_18000</name>
</gene>
<dbReference type="Pfam" id="PF03602">
    <property type="entry name" value="Cons_hypoth95"/>
    <property type="match status" value="1"/>
</dbReference>
<dbReference type="SUPFAM" id="SSF53335">
    <property type="entry name" value="S-adenosyl-L-methionine-dependent methyltransferases"/>
    <property type="match status" value="1"/>
</dbReference>
<keyword evidence="2" id="KW-0808">Transferase</keyword>
<dbReference type="PANTHER" id="PTHR43542:SF1">
    <property type="entry name" value="METHYLTRANSFERASE"/>
    <property type="match status" value="1"/>
</dbReference>
<dbReference type="CDD" id="cd02440">
    <property type="entry name" value="AdoMet_MTases"/>
    <property type="match status" value="1"/>
</dbReference>
<dbReference type="PROSITE" id="PS00092">
    <property type="entry name" value="N6_MTASE"/>
    <property type="match status" value="1"/>
</dbReference>
<sequence>MRVVSGEYGGRPLKAVKGKNTRPTTDKVKESLFHMIGPYFSGGTALDLYSGSGSLGIEAVSRGMDQAYLVDKHPLAIKTIYENVAMTKEADKFIVWKKTDQQALDWLQTHTIMFDLVLLDPPYEKQDLGTIIHQLISSKLVNPKALIVCETDKDTVLDISHTHLTLLKEKVYGLSKITVYEWRPEDD</sequence>
<dbReference type="PIRSF" id="PIRSF004553">
    <property type="entry name" value="CHP00095"/>
    <property type="match status" value="1"/>
</dbReference>
<evidence type="ECO:0000256" key="1">
    <source>
        <dbReference type="ARBA" id="ARBA00022603"/>
    </source>
</evidence>
<evidence type="ECO:0000256" key="2">
    <source>
        <dbReference type="ARBA" id="ARBA00022679"/>
    </source>
</evidence>
<dbReference type="PANTHER" id="PTHR43542">
    <property type="entry name" value="METHYLTRANSFERASE"/>
    <property type="match status" value="1"/>
</dbReference>
<protein>
    <submittedName>
        <fullName evidence="4">16S rRNA (Guanine(966)-N(2))-methyltransferase RsmD</fullName>
    </submittedName>
</protein>
<evidence type="ECO:0000313" key="5">
    <source>
        <dbReference type="Proteomes" id="UP001501166"/>
    </source>
</evidence>
<dbReference type="InterPro" id="IPR004398">
    <property type="entry name" value="RNA_MeTrfase_RsmD"/>
</dbReference>
<evidence type="ECO:0000256" key="3">
    <source>
        <dbReference type="SAM" id="MobiDB-lite"/>
    </source>
</evidence>
<comment type="caution">
    <text evidence="4">The sequence shown here is derived from an EMBL/GenBank/DDBJ whole genome shotgun (WGS) entry which is preliminary data.</text>
</comment>
<dbReference type="NCBIfam" id="TIGR00095">
    <property type="entry name" value="16S rRNA (guanine(966)-N(2))-methyltransferase RsmD"/>
    <property type="match status" value="1"/>
</dbReference>
<evidence type="ECO:0000313" key="4">
    <source>
        <dbReference type="EMBL" id="GAA0366240.1"/>
    </source>
</evidence>
<keyword evidence="5" id="KW-1185">Reference proteome</keyword>
<feature type="region of interest" description="Disordered" evidence="3">
    <location>
        <begin position="1"/>
        <end position="23"/>
    </location>
</feature>
<dbReference type="Gene3D" id="3.40.50.150">
    <property type="entry name" value="Vaccinia Virus protein VP39"/>
    <property type="match status" value="1"/>
</dbReference>
<dbReference type="Proteomes" id="UP001501166">
    <property type="component" value="Unassembled WGS sequence"/>
</dbReference>
<reference evidence="5" key="1">
    <citation type="journal article" date="2019" name="Int. J. Syst. Evol. Microbiol.">
        <title>The Global Catalogue of Microorganisms (GCM) 10K type strain sequencing project: providing services to taxonomists for standard genome sequencing and annotation.</title>
        <authorList>
            <consortium name="The Broad Institute Genomics Platform"/>
            <consortium name="The Broad Institute Genome Sequencing Center for Infectious Disease"/>
            <person name="Wu L."/>
            <person name="Ma J."/>
        </authorList>
    </citation>
    <scope>NUCLEOTIDE SEQUENCE [LARGE SCALE GENOMIC DNA]</scope>
    <source>
        <strain evidence="5">JCM 12662</strain>
    </source>
</reference>
<keyword evidence="1" id="KW-0489">Methyltransferase</keyword>
<dbReference type="InterPro" id="IPR002052">
    <property type="entry name" value="DNA_methylase_N6_adenine_CS"/>
</dbReference>
<dbReference type="InterPro" id="IPR029063">
    <property type="entry name" value="SAM-dependent_MTases_sf"/>
</dbReference>
<proteinExistence type="predicted"/>